<comment type="catalytic activity">
    <reaction evidence="10">
        <text>L-serine + acetyl-CoA = O-acetyl-L-serine + CoA</text>
        <dbReference type="Rhea" id="RHEA:24560"/>
        <dbReference type="ChEBI" id="CHEBI:33384"/>
        <dbReference type="ChEBI" id="CHEBI:57287"/>
        <dbReference type="ChEBI" id="CHEBI:57288"/>
        <dbReference type="ChEBI" id="CHEBI:58340"/>
        <dbReference type="EC" id="2.3.1.30"/>
    </reaction>
</comment>
<comment type="caution">
    <text evidence="11">The sequence shown here is derived from an EMBL/GenBank/DDBJ whole genome shotgun (WGS) entry which is preliminary data.</text>
</comment>
<organism evidence="11 12">
    <name type="scientific">Pseudomonas cichorii</name>
    <dbReference type="NCBI Taxonomy" id="36746"/>
    <lineage>
        <taxon>Bacteria</taxon>
        <taxon>Pseudomonadati</taxon>
        <taxon>Pseudomonadota</taxon>
        <taxon>Gammaproteobacteria</taxon>
        <taxon>Pseudomonadales</taxon>
        <taxon>Pseudomonadaceae</taxon>
        <taxon>Pseudomonas</taxon>
    </lineage>
</organism>
<evidence type="ECO:0000256" key="2">
    <source>
        <dbReference type="ARBA" id="ARBA00013266"/>
    </source>
</evidence>
<dbReference type="AlphaFoldDB" id="A0A3M4LS89"/>
<keyword evidence="9" id="KW-0012">Acyltransferase</keyword>
<dbReference type="PROSITE" id="PS00101">
    <property type="entry name" value="HEXAPEP_TRANSFERASES"/>
    <property type="match status" value="1"/>
</dbReference>
<dbReference type="GO" id="GO:0016020">
    <property type="term" value="C:membrane"/>
    <property type="evidence" value="ECO:0007669"/>
    <property type="project" value="GOC"/>
</dbReference>
<accession>A0A3M4LS89</accession>
<dbReference type="Gene3D" id="1.10.3130.10">
    <property type="entry name" value="serine acetyltransferase, domain 1"/>
    <property type="match status" value="1"/>
</dbReference>
<dbReference type="EC" id="2.3.1.30" evidence="2"/>
<keyword evidence="3" id="KW-0444">Lipid biosynthesis</keyword>
<dbReference type="InterPro" id="IPR042122">
    <property type="entry name" value="Ser_AcTrfase_N_sf"/>
</dbReference>
<dbReference type="InterPro" id="IPR011004">
    <property type="entry name" value="Trimer_LpxA-like_sf"/>
</dbReference>
<evidence type="ECO:0000313" key="11">
    <source>
        <dbReference type="EMBL" id="RMQ44368.1"/>
    </source>
</evidence>
<evidence type="ECO:0000256" key="3">
    <source>
        <dbReference type="ARBA" id="ARBA00022516"/>
    </source>
</evidence>
<evidence type="ECO:0000256" key="5">
    <source>
        <dbReference type="ARBA" id="ARBA00022605"/>
    </source>
</evidence>
<dbReference type="InterPro" id="IPR045304">
    <property type="entry name" value="LbH_SAT"/>
</dbReference>
<keyword evidence="7" id="KW-0677">Repeat</keyword>
<dbReference type="GO" id="GO:0008652">
    <property type="term" value="P:amino acid biosynthetic process"/>
    <property type="evidence" value="ECO:0007669"/>
    <property type="project" value="UniProtKB-KW"/>
</dbReference>
<dbReference type="GO" id="GO:0009001">
    <property type="term" value="F:serine O-acetyltransferase activity"/>
    <property type="evidence" value="ECO:0007669"/>
    <property type="project" value="UniProtKB-EC"/>
</dbReference>
<gene>
    <name evidence="11" type="ORF">ALQ04_02187</name>
</gene>
<dbReference type="InterPro" id="IPR018357">
    <property type="entry name" value="Hexapep_transf_CS"/>
</dbReference>
<evidence type="ECO:0000256" key="8">
    <source>
        <dbReference type="ARBA" id="ARBA00023098"/>
    </source>
</evidence>
<evidence type="ECO:0000256" key="4">
    <source>
        <dbReference type="ARBA" id="ARBA00022556"/>
    </source>
</evidence>
<keyword evidence="5" id="KW-0028">Amino-acid biosynthesis</keyword>
<dbReference type="CDD" id="cd03354">
    <property type="entry name" value="LbH_SAT"/>
    <property type="match status" value="1"/>
</dbReference>
<dbReference type="Pfam" id="PF00132">
    <property type="entry name" value="Hexapep"/>
    <property type="match status" value="1"/>
</dbReference>
<keyword evidence="6 11" id="KW-0808">Transferase</keyword>
<protein>
    <recommendedName>
        <fullName evidence="2">serine O-acetyltransferase</fullName>
        <ecNumber evidence="2">2.3.1.30</ecNumber>
    </recommendedName>
</protein>
<comment type="similarity">
    <text evidence="1">Belongs to the transferase hexapeptide repeat family.</text>
</comment>
<dbReference type="Proteomes" id="UP000277236">
    <property type="component" value="Unassembled WGS sequence"/>
</dbReference>
<evidence type="ECO:0000256" key="10">
    <source>
        <dbReference type="ARBA" id="ARBA00049486"/>
    </source>
</evidence>
<name>A0A3M4LS89_PSECI</name>
<dbReference type="GO" id="GO:0009245">
    <property type="term" value="P:lipid A biosynthetic process"/>
    <property type="evidence" value="ECO:0007669"/>
    <property type="project" value="UniProtKB-KW"/>
</dbReference>
<dbReference type="SUPFAM" id="SSF51161">
    <property type="entry name" value="Trimeric LpxA-like enzymes"/>
    <property type="match status" value="1"/>
</dbReference>
<reference evidence="11 12" key="1">
    <citation type="submission" date="2018-08" db="EMBL/GenBank/DDBJ databases">
        <title>Recombination of ecologically and evolutionarily significant loci maintains genetic cohesion in the Pseudomonas syringae species complex.</title>
        <authorList>
            <person name="Dillon M."/>
            <person name="Thakur S."/>
            <person name="Almeida R.N.D."/>
            <person name="Weir B.S."/>
            <person name="Guttman D.S."/>
        </authorList>
    </citation>
    <scope>NUCLEOTIDE SEQUENCE [LARGE SCALE GENOMIC DNA]</scope>
    <source>
        <strain evidence="11 12">ICMP 3353</strain>
    </source>
</reference>
<dbReference type="InterPro" id="IPR001451">
    <property type="entry name" value="Hexapep"/>
</dbReference>
<dbReference type="Gene3D" id="2.160.10.10">
    <property type="entry name" value="Hexapeptide repeat proteins"/>
    <property type="match status" value="1"/>
</dbReference>
<dbReference type="EMBL" id="RBRE01000060">
    <property type="protein sequence ID" value="RMQ44368.1"/>
    <property type="molecule type" value="Genomic_DNA"/>
</dbReference>
<keyword evidence="8" id="KW-0443">Lipid metabolism</keyword>
<sequence length="242" mass="26366">MNIMEPDKRLTLFHQEDSGYRAQLLKLASIAVQLCELELSDTEREALAASIIEQANEDLIAQCTRDPASRFKPLECHLSMHSAFFAVLCYRVAHSLIAAGNAPMAQVIAAMKLSFVARSMTGIDIHPEARLGERFVIDHGYGTVIGQTVEIGDDAYLLNGIILGGRSIGDAPDGKRHPTIGHRVQIAANAKILGPVHIGDDVIIGSDVTITEDIAAQRHVYLRRERPNIKSRAETLLGVGRA</sequence>
<evidence type="ECO:0000256" key="1">
    <source>
        <dbReference type="ARBA" id="ARBA00007274"/>
    </source>
</evidence>
<evidence type="ECO:0000256" key="7">
    <source>
        <dbReference type="ARBA" id="ARBA00022737"/>
    </source>
</evidence>
<keyword evidence="4" id="KW-0441">Lipid A biosynthesis</keyword>
<dbReference type="PANTHER" id="PTHR42811">
    <property type="entry name" value="SERINE ACETYLTRANSFERASE"/>
    <property type="match status" value="1"/>
</dbReference>
<proteinExistence type="inferred from homology"/>
<evidence type="ECO:0000256" key="9">
    <source>
        <dbReference type="ARBA" id="ARBA00023315"/>
    </source>
</evidence>
<evidence type="ECO:0000256" key="6">
    <source>
        <dbReference type="ARBA" id="ARBA00022679"/>
    </source>
</evidence>
<evidence type="ECO:0000313" key="12">
    <source>
        <dbReference type="Proteomes" id="UP000277236"/>
    </source>
</evidence>